<name>A0A7J6UGB5_PEROL</name>
<keyword evidence="1" id="KW-1133">Transmembrane helix</keyword>
<proteinExistence type="predicted"/>
<organism evidence="2 3">
    <name type="scientific">Perkinsus olseni</name>
    <name type="common">Perkinsus atlanticus</name>
    <dbReference type="NCBI Taxonomy" id="32597"/>
    <lineage>
        <taxon>Eukaryota</taxon>
        <taxon>Sar</taxon>
        <taxon>Alveolata</taxon>
        <taxon>Perkinsozoa</taxon>
        <taxon>Perkinsea</taxon>
        <taxon>Perkinsida</taxon>
        <taxon>Perkinsidae</taxon>
        <taxon>Perkinsus</taxon>
    </lineage>
</organism>
<reference evidence="2 3" key="1">
    <citation type="submission" date="2020-04" db="EMBL/GenBank/DDBJ databases">
        <title>Perkinsus olseni comparative genomics.</title>
        <authorList>
            <person name="Bogema D.R."/>
        </authorList>
    </citation>
    <scope>NUCLEOTIDE SEQUENCE [LARGE SCALE GENOMIC DNA]</scope>
    <source>
        <strain evidence="2">ATCC PRA-205</strain>
    </source>
</reference>
<dbReference type="EMBL" id="JABANM010000312">
    <property type="protein sequence ID" value="KAF4756191.1"/>
    <property type="molecule type" value="Genomic_DNA"/>
</dbReference>
<protein>
    <submittedName>
        <fullName evidence="2">Uncharacterized protein</fullName>
    </submittedName>
</protein>
<comment type="caution">
    <text evidence="2">The sequence shown here is derived from an EMBL/GenBank/DDBJ whole genome shotgun (WGS) entry which is preliminary data.</text>
</comment>
<sequence>PLDEDDDLWMTLTSTISTYYWYEFLHMNLPPMSLFWTWSSRPWLEIVLDGNPDFFFLRFDPLFFVSGELKERSSFKDETVPCALLALCLLNLASVDAPVGVPSALVPSFLFFPGLAAWLRKRRQARRG</sequence>
<feature type="non-terminal residue" evidence="2">
    <location>
        <position position="128"/>
    </location>
</feature>
<gene>
    <name evidence="2" type="ORF">FOZ62_018686</name>
</gene>
<dbReference type="Proteomes" id="UP000574390">
    <property type="component" value="Unassembled WGS sequence"/>
</dbReference>
<feature type="transmembrane region" description="Helical" evidence="1">
    <location>
        <begin position="101"/>
        <end position="119"/>
    </location>
</feature>
<evidence type="ECO:0000313" key="3">
    <source>
        <dbReference type="Proteomes" id="UP000574390"/>
    </source>
</evidence>
<evidence type="ECO:0000313" key="2">
    <source>
        <dbReference type="EMBL" id="KAF4756191.1"/>
    </source>
</evidence>
<evidence type="ECO:0000256" key="1">
    <source>
        <dbReference type="SAM" id="Phobius"/>
    </source>
</evidence>
<keyword evidence="1" id="KW-0812">Transmembrane</keyword>
<dbReference type="AlphaFoldDB" id="A0A7J6UGB5"/>
<feature type="non-terminal residue" evidence="2">
    <location>
        <position position="1"/>
    </location>
</feature>
<keyword evidence="1" id="KW-0472">Membrane</keyword>
<accession>A0A7J6UGB5</accession>